<organism evidence="2 3">
    <name type="scientific">Rosa chinensis</name>
    <name type="common">China rose</name>
    <dbReference type="NCBI Taxonomy" id="74649"/>
    <lineage>
        <taxon>Eukaryota</taxon>
        <taxon>Viridiplantae</taxon>
        <taxon>Streptophyta</taxon>
        <taxon>Embryophyta</taxon>
        <taxon>Tracheophyta</taxon>
        <taxon>Spermatophyta</taxon>
        <taxon>Magnoliopsida</taxon>
        <taxon>eudicotyledons</taxon>
        <taxon>Gunneridae</taxon>
        <taxon>Pentapetalae</taxon>
        <taxon>rosids</taxon>
        <taxon>fabids</taxon>
        <taxon>Rosales</taxon>
        <taxon>Rosaceae</taxon>
        <taxon>Rosoideae</taxon>
        <taxon>Rosoideae incertae sedis</taxon>
        <taxon>Rosa</taxon>
    </lineage>
</organism>
<dbReference type="Proteomes" id="UP000238479">
    <property type="component" value="Chromosome 3"/>
</dbReference>
<dbReference type="STRING" id="74649.A0A2P6R8M8"/>
<dbReference type="InterPro" id="IPR025659">
    <property type="entry name" value="Tubby-like_C"/>
</dbReference>
<dbReference type="SUPFAM" id="SSF54518">
    <property type="entry name" value="Tubby C-terminal domain-like"/>
    <property type="match status" value="1"/>
</dbReference>
<comment type="similarity">
    <text evidence="1">Belongs to the LOR family.</text>
</comment>
<evidence type="ECO:0000313" key="2">
    <source>
        <dbReference type="EMBL" id="PRQ42769.1"/>
    </source>
</evidence>
<dbReference type="PANTHER" id="PTHR31087:SF58">
    <property type="entry name" value="OS07G0230700 PROTEIN"/>
    <property type="match status" value="1"/>
</dbReference>
<dbReference type="PANTHER" id="PTHR31087">
    <property type="match status" value="1"/>
</dbReference>
<dbReference type="Pfam" id="PF04525">
    <property type="entry name" value="LOR"/>
    <property type="match status" value="1"/>
</dbReference>
<dbReference type="Gene3D" id="2.40.160.200">
    <property type="entry name" value="LURP1-related"/>
    <property type="match status" value="1"/>
</dbReference>
<accession>A0A2P6R8M8</accession>
<gene>
    <name evidence="2" type="ORF">RchiOBHm_Chr3g0461261</name>
</gene>
<dbReference type="InterPro" id="IPR007612">
    <property type="entry name" value="LOR"/>
</dbReference>
<sequence length="167" mass="18889">MILIPNTPSPSPIISPKYCNFYPISISIVREVKTLATDDDVSILVVKNADGNTIVGAKQKFYWFRHDRLVLYNAAGKPFDFHLDTKLKVFLAKNKTKNAPDFKLKGNWFERSCAVYAKNSSTIVAEMNKKCTVDSVLFKKDNFMVTVYPGMDYAFIVALFVILDVGF</sequence>
<dbReference type="EMBL" id="PDCK01000041">
    <property type="protein sequence ID" value="PRQ42769.1"/>
    <property type="molecule type" value="Genomic_DNA"/>
</dbReference>
<dbReference type="InterPro" id="IPR038595">
    <property type="entry name" value="LOR_sf"/>
</dbReference>
<reference evidence="2 3" key="1">
    <citation type="journal article" date="2018" name="Nat. Genet.">
        <title>The Rosa genome provides new insights in the design of modern roses.</title>
        <authorList>
            <person name="Bendahmane M."/>
        </authorList>
    </citation>
    <scope>NUCLEOTIDE SEQUENCE [LARGE SCALE GENOMIC DNA]</scope>
    <source>
        <strain evidence="3">cv. Old Blush</strain>
    </source>
</reference>
<keyword evidence="3" id="KW-1185">Reference proteome</keyword>
<name>A0A2P6R8M8_ROSCH</name>
<evidence type="ECO:0000313" key="3">
    <source>
        <dbReference type="Proteomes" id="UP000238479"/>
    </source>
</evidence>
<protein>
    <submittedName>
        <fullName evidence="2">Putative tubby-like domain-containing protein</fullName>
    </submittedName>
</protein>
<dbReference type="Gramene" id="PRQ42769">
    <property type="protein sequence ID" value="PRQ42769"/>
    <property type="gene ID" value="RchiOBHm_Chr3g0461261"/>
</dbReference>
<proteinExistence type="inferred from homology"/>
<evidence type="ECO:0000256" key="1">
    <source>
        <dbReference type="ARBA" id="ARBA00005437"/>
    </source>
</evidence>
<comment type="caution">
    <text evidence="2">The sequence shown here is derived from an EMBL/GenBank/DDBJ whole genome shotgun (WGS) entry which is preliminary data.</text>
</comment>
<dbReference type="AlphaFoldDB" id="A0A2P6R8M8"/>